<evidence type="ECO:0008006" key="3">
    <source>
        <dbReference type="Google" id="ProtNLM"/>
    </source>
</evidence>
<dbReference type="EMBL" id="JBHSON010000027">
    <property type="protein sequence ID" value="MFC5747999.1"/>
    <property type="molecule type" value="Genomic_DNA"/>
</dbReference>
<accession>A0ABW1A1B8</accession>
<reference evidence="2" key="1">
    <citation type="journal article" date="2019" name="Int. J. Syst. Evol. Microbiol.">
        <title>The Global Catalogue of Microorganisms (GCM) 10K type strain sequencing project: providing services to taxonomists for standard genome sequencing and annotation.</title>
        <authorList>
            <consortium name="The Broad Institute Genomics Platform"/>
            <consortium name="The Broad Institute Genome Sequencing Center for Infectious Disease"/>
            <person name="Wu L."/>
            <person name="Ma J."/>
        </authorList>
    </citation>
    <scope>NUCLEOTIDE SEQUENCE [LARGE SCALE GENOMIC DNA]</scope>
    <source>
        <strain evidence="2">KCTC 42087</strain>
    </source>
</reference>
<dbReference type="RefSeq" id="WP_378283632.1">
    <property type="nucleotide sequence ID" value="NZ_JBHSON010000027.1"/>
</dbReference>
<dbReference type="Proteomes" id="UP001596074">
    <property type="component" value="Unassembled WGS sequence"/>
</dbReference>
<gene>
    <name evidence="1" type="ORF">ACFPZN_20405</name>
</gene>
<proteinExistence type="predicted"/>
<comment type="caution">
    <text evidence="1">The sequence shown here is derived from an EMBL/GenBank/DDBJ whole genome shotgun (WGS) entry which is preliminary data.</text>
</comment>
<dbReference type="PROSITE" id="PS51257">
    <property type="entry name" value="PROKAR_LIPOPROTEIN"/>
    <property type="match status" value="1"/>
</dbReference>
<protein>
    <recommendedName>
        <fullName evidence="3">Tyr recombinase domain-containing protein</fullName>
    </recommendedName>
</protein>
<organism evidence="1 2">
    <name type="scientific">Actinomadura rugatobispora</name>
    <dbReference type="NCBI Taxonomy" id="1994"/>
    <lineage>
        <taxon>Bacteria</taxon>
        <taxon>Bacillati</taxon>
        <taxon>Actinomycetota</taxon>
        <taxon>Actinomycetes</taxon>
        <taxon>Streptosporangiales</taxon>
        <taxon>Thermomonosporaceae</taxon>
        <taxon>Actinomadura</taxon>
    </lineage>
</organism>
<name>A0ABW1A1B8_9ACTN</name>
<evidence type="ECO:0000313" key="1">
    <source>
        <dbReference type="EMBL" id="MFC5747999.1"/>
    </source>
</evidence>
<evidence type="ECO:0000313" key="2">
    <source>
        <dbReference type="Proteomes" id="UP001596074"/>
    </source>
</evidence>
<sequence length="113" mass="12402">MSKTVQDAQGEVVAIPRGGHPLTAPVAAWAACLAERGITTGRLLRSVDRHGRWAPNSLVVLGLHRAVDRLTLSQVMTQHVDTKLGTKEEAWRRTPCRALGRGRWTSDTRRPGC</sequence>
<keyword evidence="2" id="KW-1185">Reference proteome</keyword>